<dbReference type="InterPro" id="IPR008979">
    <property type="entry name" value="Galactose-bd-like_sf"/>
</dbReference>
<keyword evidence="2" id="KW-1185">Reference proteome</keyword>
<dbReference type="RefSeq" id="WP_377615084.1">
    <property type="nucleotide sequence ID" value="NZ_JBHUEJ010000034.1"/>
</dbReference>
<dbReference type="SUPFAM" id="SSF49785">
    <property type="entry name" value="Galactose-binding domain-like"/>
    <property type="match status" value="1"/>
</dbReference>
<sequence length="105" mass="11599">MRLIDEFTGGDQTMDEFQVLMDGSDVCLGSVGIVVESPAGTKSILKMPLDHLGQEQVKDFTNYGLGSYAFYGERAWTVEGLRRSIQPDALSHRRWGRPQLCCGTG</sequence>
<name>A0ABW4KZL3_9BURK</name>
<organism evidence="1 2">
    <name type="scientific">Ottowia flava</name>
    <dbReference type="NCBI Taxonomy" id="2675430"/>
    <lineage>
        <taxon>Bacteria</taxon>
        <taxon>Pseudomonadati</taxon>
        <taxon>Pseudomonadota</taxon>
        <taxon>Betaproteobacteria</taxon>
        <taxon>Burkholderiales</taxon>
        <taxon>Comamonadaceae</taxon>
        <taxon>Ottowia</taxon>
    </lineage>
</organism>
<dbReference type="EMBL" id="JBHUEJ010000034">
    <property type="protein sequence ID" value="MFD1711790.1"/>
    <property type="molecule type" value="Genomic_DNA"/>
</dbReference>
<evidence type="ECO:0000313" key="1">
    <source>
        <dbReference type="EMBL" id="MFD1711790.1"/>
    </source>
</evidence>
<proteinExistence type="predicted"/>
<gene>
    <name evidence="1" type="ORF">ACFSF0_14330</name>
</gene>
<dbReference type="Proteomes" id="UP001597304">
    <property type="component" value="Unassembled WGS sequence"/>
</dbReference>
<comment type="caution">
    <text evidence="1">The sequence shown here is derived from an EMBL/GenBank/DDBJ whole genome shotgun (WGS) entry which is preliminary data.</text>
</comment>
<evidence type="ECO:0000313" key="2">
    <source>
        <dbReference type="Proteomes" id="UP001597304"/>
    </source>
</evidence>
<accession>A0ABW4KZL3</accession>
<protein>
    <submittedName>
        <fullName evidence="1">Uncharacterized protein</fullName>
    </submittedName>
</protein>
<reference evidence="2" key="1">
    <citation type="journal article" date="2019" name="Int. J. Syst. Evol. Microbiol.">
        <title>The Global Catalogue of Microorganisms (GCM) 10K type strain sequencing project: providing services to taxonomists for standard genome sequencing and annotation.</title>
        <authorList>
            <consortium name="The Broad Institute Genomics Platform"/>
            <consortium name="The Broad Institute Genome Sequencing Center for Infectious Disease"/>
            <person name="Wu L."/>
            <person name="Ma J."/>
        </authorList>
    </citation>
    <scope>NUCLEOTIDE SEQUENCE [LARGE SCALE GENOMIC DNA]</scope>
    <source>
        <strain evidence="2">LMG 29247</strain>
    </source>
</reference>